<dbReference type="AlphaFoldDB" id="A0A4V6I8Q0"/>
<proteinExistence type="predicted"/>
<name>A0A4V6I8Q0_STECR</name>
<reference evidence="1 2" key="2">
    <citation type="journal article" date="2019" name="G3 (Bethesda)">
        <title>Hybrid Assembly of the Genome of the Entomopathogenic Nematode Steinernema carpocapsae Identifies the X-Chromosome.</title>
        <authorList>
            <person name="Serra L."/>
            <person name="Macchietto M."/>
            <person name="Macias-Munoz A."/>
            <person name="McGill C.J."/>
            <person name="Rodriguez I.M."/>
            <person name="Rodriguez B."/>
            <person name="Murad R."/>
            <person name="Mortazavi A."/>
        </authorList>
    </citation>
    <scope>NUCLEOTIDE SEQUENCE [LARGE SCALE GENOMIC DNA]</scope>
    <source>
        <strain evidence="1 2">ALL</strain>
    </source>
</reference>
<evidence type="ECO:0000313" key="2">
    <source>
        <dbReference type="Proteomes" id="UP000298663"/>
    </source>
</evidence>
<dbReference type="EMBL" id="CM016762">
    <property type="protein sequence ID" value="TMS39153.1"/>
    <property type="molecule type" value="Genomic_DNA"/>
</dbReference>
<dbReference type="EMBL" id="AZBU02000001">
    <property type="protein sequence ID" value="TMS39153.1"/>
    <property type="molecule type" value="Genomic_DNA"/>
</dbReference>
<sequence length="80" mass="9321">MAIRLFNGCLVSCFFARRLKFLFYKIVSKLYRTENIQLIIASLTVTPNVTKTLVRVTNTTKINKLCKKCFYVPAIARHDY</sequence>
<dbReference type="Proteomes" id="UP000298663">
    <property type="component" value="Chromosome X"/>
</dbReference>
<evidence type="ECO:0000313" key="1">
    <source>
        <dbReference type="EMBL" id="TMS39153.1"/>
    </source>
</evidence>
<organism evidence="1 2">
    <name type="scientific">Steinernema carpocapsae</name>
    <name type="common">Entomopathogenic nematode</name>
    <dbReference type="NCBI Taxonomy" id="34508"/>
    <lineage>
        <taxon>Eukaryota</taxon>
        <taxon>Metazoa</taxon>
        <taxon>Ecdysozoa</taxon>
        <taxon>Nematoda</taxon>
        <taxon>Chromadorea</taxon>
        <taxon>Rhabditida</taxon>
        <taxon>Tylenchina</taxon>
        <taxon>Panagrolaimomorpha</taxon>
        <taxon>Strongyloidoidea</taxon>
        <taxon>Steinernematidae</taxon>
        <taxon>Steinernema</taxon>
    </lineage>
</organism>
<protein>
    <submittedName>
        <fullName evidence="1">Uncharacterized protein</fullName>
    </submittedName>
</protein>
<keyword evidence="2" id="KW-1185">Reference proteome</keyword>
<comment type="caution">
    <text evidence="1">The sequence shown here is derived from an EMBL/GenBank/DDBJ whole genome shotgun (WGS) entry which is preliminary data.</text>
</comment>
<reference evidence="1 2" key="1">
    <citation type="journal article" date="2015" name="Genome Biol.">
        <title>Comparative genomics of Steinernema reveals deeply conserved gene regulatory networks.</title>
        <authorList>
            <person name="Dillman A.R."/>
            <person name="Macchietto M."/>
            <person name="Porter C.F."/>
            <person name="Rogers A."/>
            <person name="Williams B."/>
            <person name="Antoshechkin I."/>
            <person name="Lee M.M."/>
            <person name="Goodwin Z."/>
            <person name="Lu X."/>
            <person name="Lewis E.E."/>
            <person name="Goodrich-Blair H."/>
            <person name="Stock S.P."/>
            <person name="Adams B.J."/>
            <person name="Sternberg P.W."/>
            <person name="Mortazavi A."/>
        </authorList>
    </citation>
    <scope>NUCLEOTIDE SEQUENCE [LARGE SCALE GENOMIC DNA]</scope>
    <source>
        <strain evidence="1 2">ALL</strain>
    </source>
</reference>
<gene>
    <name evidence="1" type="ORF">L596_005723</name>
</gene>
<accession>A0A4V6I8Q0</accession>